<dbReference type="PANTHER" id="PTHR11373:SF4">
    <property type="entry name" value="DEOXYNUCLEOSIDE TRIPHOSPHATE TRIPHOSPHOHYDROLASE SAMHD1"/>
    <property type="match status" value="1"/>
</dbReference>
<dbReference type="Pfam" id="PF01966">
    <property type="entry name" value="HD"/>
    <property type="match status" value="1"/>
</dbReference>
<evidence type="ECO:0000256" key="1">
    <source>
        <dbReference type="SAM" id="MobiDB-lite"/>
    </source>
</evidence>
<protein>
    <submittedName>
        <fullName evidence="3">HD-domain/PDEase-like protein</fullName>
    </submittedName>
</protein>
<dbReference type="GO" id="GO:0005634">
    <property type="term" value="C:nucleus"/>
    <property type="evidence" value="ECO:0007669"/>
    <property type="project" value="TreeGrafter"/>
</dbReference>
<feature type="compositionally biased region" description="Polar residues" evidence="1">
    <location>
        <begin position="520"/>
        <end position="531"/>
    </location>
</feature>
<feature type="compositionally biased region" description="Polar residues" evidence="1">
    <location>
        <begin position="478"/>
        <end position="500"/>
    </location>
</feature>
<dbReference type="PANTHER" id="PTHR11373">
    <property type="entry name" value="DEOXYNUCLEOSIDE TRIPHOSPHATE TRIPHOSPHOHYDROLASE"/>
    <property type="match status" value="1"/>
</dbReference>
<organism evidence="3 4">
    <name type="scientific">Lentinula raphanica</name>
    <dbReference type="NCBI Taxonomy" id="153919"/>
    <lineage>
        <taxon>Eukaryota</taxon>
        <taxon>Fungi</taxon>
        <taxon>Dikarya</taxon>
        <taxon>Basidiomycota</taxon>
        <taxon>Agaricomycotina</taxon>
        <taxon>Agaricomycetes</taxon>
        <taxon>Agaricomycetidae</taxon>
        <taxon>Agaricales</taxon>
        <taxon>Marasmiineae</taxon>
        <taxon>Omphalotaceae</taxon>
        <taxon>Lentinula</taxon>
    </lineage>
</organism>
<dbReference type="Gene3D" id="1.10.3210.10">
    <property type="entry name" value="Hypothetical protein af1432"/>
    <property type="match status" value="1"/>
</dbReference>
<dbReference type="InterPro" id="IPR050135">
    <property type="entry name" value="dGTPase-like"/>
</dbReference>
<dbReference type="GO" id="GO:0008832">
    <property type="term" value="F:dGTPase activity"/>
    <property type="evidence" value="ECO:0007669"/>
    <property type="project" value="TreeGrafter"/>
</dbReference>
<feature type="region of interest" description="Disordered" evidence="1">
    <location>
        <begin position="467"/>
        <end position="587"/>
    </location>
</feature>
<dbReference type="InterPro" id="IPR003607">
    <property type="entry name" value="HD/PDEase_dom"/>
</dbReference>
<feature type="region of interest" description="Disordered" evidence="1">
    <location>
        <begin position="608"/>
        <end position="676"/>
    </location>
</feature>
<evidence type="ECO:0000313" key="4">
    <source>
        <dbReference type="Proteomes" id="UP001163846"/>
    </source>
</evidence>
<evidence type="ECO:0000313" key="3">
    <source>
        <dbReference type="EMBL" id="KAJ3836007.1"/>
    </source>
</evidence>
<accession>A0AA38UAX4</accession>
<dbReference type="GO" id="GO:0006203">
    <property type="term" value="P:dGTP catabolic process"/>
    <property type="evidence" value="ECO:0007669"/>
    <property type="project" value="TreeGrafter"/>
</dbReference>
<dbReference type="Pfam" id="PF19276">
    <property type="entry name" value="HD_assoc_2"/>
    <property type="match status" value="1"/>
</dbReference>
<dbReference type="Proteomes" id="UP001163846">
    <property type="component" value="Unassembled WGS sequence"/>
</dbReference>
<dbReference type="InterPro" id="IPR045509">
    <property type="entry name" value="HD_assoc_2"/>
</dbReference>
<dbReference type="Gene3D" id="3.30.70.2760">
    <property type="match status" value="1"/>
</dbReference>
<dbReference type="CDD" id="cd00077">
    <property type="entry name" value="HDc"/>
    <property type="match status" value="1"/>
</dbReference>
<comment type="caution">
    <text evidence="3">The sequence shown here is derived from an EMBL/GenBank/DDBJ whole genome shotgun (WGS) entry which is preliminary data.</text>
</comment>
<dbReference type="SUPFAM" id="SSF109604">
    <property type="entry name" value="HD-domain/PDEase-like"/>
    <property type="match status" value="1"/>
</dbReference>
<gene>
    <name evidence="3" type="ORF">F5878DRAFT_711720</name>
</gene>
<feature type="domain" description="HD/PDEase" evidence="2">
    <location>
        <begin position="58"/>
        <end position="205"/>
    </location>
</feature>
<keyword evidence="4" id="KW-1185">Reference proteome</keyword>
<sequence>MSTTMEPEFNNDPRTLKDPVHDQITMTERMSQFIDSAAFQRLRRIKQLGTTYYVWPGASHNRFEHCIGVAHLASEMVNHLQEIQPKLRITDRDIECVTLAGLCHDLGHGPWSHVWDGLFIPSVLPEEKWTHEEGSEMMLDYLIKEKEIDIPPEDVAFIKALIAGDHRKCNPQEKRFLFDIVANKRNGLDVDKFDYLLRDSLAIGDAVKLQITRLIHSARVIDNEICYKYKDLEKVFEVYQTRHRLHKNVYNHKTARAIEYMIVDALKLAEPYMHIARRIRDPEEFLHLTDDILPEIERSTDPNLKPAQEIFKRITIRKLYRLVDMKWVTWEDRGRYKQLVTEEHILECTREAFDQLPESKKQEMNAAWSEAGLTFDDLTVDDILVEQSTLHYGMKEENPINHVKFYSKTGNCDQADGGDYSTLRPLVFAEVLLRVFTKKAEFLGIIQAGYRRLPELSSLQNHDQASASMEVEVAEGGTTIQNTRSTRDSYTSFAPTSSGSDLPMSPPVTERSLADDGPSAQVQTELFSSRSLSRHTSKKSVMTLPDTEDPSSTAATSFSSAFPSPQIPNTTPKFVTPGASASPRAQFSAKPLSGISASPAFSTNNRFTTVEVDHGSPSKPMKPNSKKRDRSQAEAEENTGTTSVRRTRSSAAPPALLPGDREVSPSPPARKQTRIG</sequence>
<dbReference type="SMART" id="SM00471">
    <property type="entry name" value="HDc"/>
    <property type="match status" value="1"/>
</dbReference>
<dbReference type="EMBL" id="MU806357">
    <property type="protein sequence ID" value="KAJ3836007.1"/>
    <property type="molecule type" value="Genomic_DNA"/>
</dbReference>
<feature type="compositionally biased region" description="Low complexity" evidence="1">
    <location>
        <begin position="550"/>
        <end position="564"/>
    </location>
</feature>
<dbReference type="AlphaFoldDB" id="A0AA38UAX4"/>
<reference evidence="3" key="1">
    <citation type="submission" date="2022-08" db="EMBL/GenBank/DDBJ databases">
        <authorList>
            <consortium name="DOE Joint Genome Institute"/>
            <person name="Min B."/>
            <person name="Riley R."/>
            <person name="Sierra-Patev S."/>
            <person name="Naranjo-Ortiz M."/>
            <person name="Looney B."/>
            <person name="Konkel Z."/>
            <person name="Slot J.C."/>
            <person name="Sakamoto Y."/>
            <person name="Steenwyk J.L."/>
            <person name="Rokas A."/>
            <person name="Carro J."/>
            <person name="Camarero S."/>
            <person name="Ferreira P."/>
            <person name="Molpeceres G."/>
            <person name="Ruiz-Duenas F.J."/>
            <person name="Serrano A."/>
            <person name="Henrissat B."/>
            <person name="Drula E."/>
            <person name="Hughes K.W."/>
            <person name="Mata J.L."/>
            <person name="Ishikawa N.K."/>
            <person name="Vargas-Isla R."/>
            <person name="Ushijima S."/>
            <person name="Smith C.A."/>
            <person name="Ahrendt S."/>
            <person name="Andreopoulos W."/>
            <person name="He G."/>
            <person name="Labutti K."/>
            <person name="Lipzen A."/>
            <person name="Ng V."/>
            <person name="Sandor L."/>
            <person name="Barry K."/>
            <person name="Martinez A.T."/>
            <person name="Xiao Y."/>
            <person name="Gibbons J.G."/>
            <person name="Terashima K."/>
            <person name="Hibbett D.S."/>
            <person name="Grigoriev I.V."/>
        </authorList>
    </citation>
    <scope>NUCLEOTIDE SEQUENCE</scope>
    <source>
        <strain evidence="3">TFB9207</strain>
    </source>
</reference>
<name>A0AA38UAX4_9AGAR</name>
<dbReference type="InterPro" id="IPR006674">
    <property type="entry name" value="HD_domain"/>
</dbReference>
<feature type="compositionally biased region" description="Low complexity" evidence="1">
    <location>
        <begin position="641"/>
        <end position="654"/>
    </location>
</feature>
<evidence type="ECO:0000259" key="2">
    <source>
        <dbReference type="SMART" id="SM00471"/>
    </source>
</evidence>
<proteinExistence type="predicted"/>